<name>A0ABY6HP92_9ARCH</name>
<keyword evidence="1" id="KW-0802">TPR repeat</keyword>
<evidence type="ECO:0000313" key="3">
    <source>
        <dbReference type="EMBL" id="UYP45230.1"/>
    </source>
</evidence>
<organism evidence="3 4">
    <name type="scientific">Candidatus Lokiarchaeum ossiferum</name>
    <dbReference type="NCBI Taxonomy" id="2951803"/>
    <lineage>
        <taxon>Archaea</taxon>
        <taxon>Promethearchaeati</taxon>
        <taxon>Promethearchaeota</taxon>
        <taxon>Promethearchaeia</taxon>
        <taxon>Promethearchaeales</taxon>
        <taxon>Promethearchaeaceae</taxon>
        <taxon>Candidatus Lokiarchaeum</taxon>
    </lineage>
</organism>
<evidence type="ECO:0000256" key="1">
    <source>
        <dbReference type="PROSITE-ProRule" id="PRU00339"/>
    </source>
</evidence>
<sequence length="224" mass="26743">MICHMPIELTNFGMGENILEQNYVGCPNAHLVHRECLKRWIIHSQNCPVCHEKYDIKIIQIFEEYVAQKEADKERSKQQKQDSQRKTLDQPEQIDPEFEEKFNRAENLAKQQNFEAAMNIYWDILEQNKYPKDDGKTLRVVLHLGLAYYKMGKYAQCIRQLMKIIKIDYNYPLVFYFLGLTYEQLEMADKTKWAMERAKINAEKLSSKNDKYTKYLADIKKRLK</sequence>
<evidence type="ECO:0008006" key="5">
    <source>
        <dbReference type="Google" id="ProtNLM"/>
    </source>
</evidence>
<feature type="region of interest" description="Disordered" evidence="2">
    <location>
        <begin position="73"/>
        <end position="95"/>
    </location>
</feature>
<dbReference type="InterPro" id="IPR011990">
    <property type="entry name" value="TPR-like_helical_dom_sf"/>
</dbReference>
<evidence type="ECO:0000256" key="2">
    <source>
        <dbReference type="SAM" id="MobiDB-lite"/>
    </source>
</evidence>
<gene>
    <name evidence="3" type="ORF">NEF87_001515</name>
</gene>
<proteinExistence type="predicted"/>
<feature type="compositionally biased region" description="Basic and acidic residues" evidence="2">
    <location>
        <begin position="73"/>
        <end position="89"/>
    </location>
</feature>
<feature type="repeat" description="TPR" evidence="1">
    <location>
        <begin position="138"/>
        <end position="171"/>
    </location>
</feature>
<accession>A0ABY6HP92</accession>
<dbReference type="SMART" id="SM00028">
    <property type="entry name" value="TPR"/>
    <property type="match status" value="2"/>
</dbReference>
<dbReference type="EMBL" id="CP104013">
    <property type="protein sequence ID" value="UYP45230.1"/>
    <property type="molecule type" value="Genomic_DNA"/>
</dbReference>
<dbReference type="Gene3D" id="3.30.40.10">
    <property type="entry name" value="Zinc/RING finger domain, C3HC4 (zinc finger)"/>
    <property type="match status" value="1"/>
</dbReference>
<protein>
    <recommendedName>
        <fullName evidence="5">RING-type domain-containing protein</fullName>
    </recommendedName>
</protein>
<evidence type="ECO:0000313" key="4">
    <source>
        <dbReference type="Proteomes" id="UP001208689"/>
    </source>
</evidence>
<reference evidence="3" key="1">
    <citation type="submission" date="2022-09" db="EMBL/GenBank/DDBJ databases">
        <title>Actin cytoskeleton and complex cell architecture in an #Asgard archaeon.</title>
        <authorList>
            <person name="Ponce Toledo R.I."/>
            <person name="Schleper C."/>
            <person name="Rodrigues Oliveira T."/>
            <person name="Wollweber F."/>
            <person name="Xu J."/>
            <person name="Rittmann S."/>
            <person name="Klingl A."/>
            <person name="Pilhofer M."/>
        </authorList>
    </citation>
    <scope>NUCLEOTIDE SEQUENCE</scope>
    <source>
        <strain evidence="3">B-35</strain>
    </source>
</reference>
<dbReference type="PROSITE" id="PS50005">
    <property type="entry name" value="TPR"/>
    <property type="match status" value="1"/>
</dbReference>
<dbReference type="InterPro" id="IPR013083">
    <property type="entry name" value="Znf_RING/FYVE/PHD"/>
</dbReference>
<dbReference type="InterPro" id="IPR019734">
    <property type="entry name" value="TPR_rpt"/>
</dbReference>
<dbReference type="SUPFAM" id="SSF48452">
    <property type="entry name" value="TPR-like"/>
    <property type="match status" value="1"/>
</dbReference>
<dbReference type="Gene3D" id="1.25.40.10">
    <property type="entry name" value="Tetratricopeptide repeat domain"/>
    <property type="match status" value="1"/>
</dbReference>
<dbReference type="Proteomes" id="UP001208689">
    <property type="component" value="Chromosome"/>
</dbReference>
<dbReference type="SUPFAM" id="SSF57850">
    <property type="entry name" value="RING/U-box"/>
    <property type="match status" value="1"/>
</dbReference>
<keyword evidence="4" id="KW-1185">Reference proteome</keyword>